<dbReference type="Gene3D" id="3.40.630.30">
    <property type="match status" value="1"/>
</dbReference>
<sequence length="201" mass="21838">MTIPSTGTDVVIRTYGPGEVSPMLDVIADIWADAHPELLDNPGTDTDGLSVSALHRQITGHLKHRGFALAVAYSGGTPVGFGYAFPCSADYWFGPDLVDQVPEGARTERLMGLCELAVRPPWQSRGIGTRLHTALVKAIDPAWSSLLVLPSNRGGRDLYTRLGYTYAGPYRNGPVFDLLLLRVPDRVESTETSKASETELR</sequence>
<accession>A0ABQ5P5D1</accession>
<dbReference type="RefSeq" id="WP_323449785.1">
    <property type="nucleotide sequence ID" value="NZ_BSBI01000012.1"/>
</dbReference>
<name>A0ABQ5P5D1_9ACTN</name>
<dbReference type="InterPro" id="IPR016181">
    <property type="entry name" value="Acyl_CoA_acyltransferase"/>
</dbReference>
<evidence type="ECO:0000313" key="2">
    <source>
        <dbReference type="EMBL" id="GLF97796.1"/>
    </source>
</evidence>
<dbReference type="SUPFAM" id="SSF55729">
    <property type="entry name" value="Acyl-CoA N-acyltransferases (Nat)"/>
    <property type="match status" value="1"/>
</dbReference>
<dbReference type="CDD" id="cd04301">
    <property type="entry name" value="NAT_SF"/>
    <property type="match status" value="1"/>
</dbReference>
<evidence type="ECO:0000313" key="3">
    <source>
        <dbReference type="Proteomes" id="UP001291653"/>
    </source>
</evidence>
<dbReference type="PROSITE" id="PS51186">
    <property type="entry name" value="GNAT"/>
    <property type="match status" value="1"/>
</dbReference>
<evidence type="ECO:0000259" key="1">
    <source>
        <dbReference type="PROSITE" id="PS51186"/>
    </source>
</evidence>
<gene>
    <name evidence="2" type="ORF">SYYSPA8_25885</name>
</gene>
<reference evidence="2 3" key="1">
    <citation type="submission" date="2022-10" db="EMBL/GenBank/DDBJ databases">
        <title>Draft genome sequence of Streptomyces sp. YSPA8.</title>
        <authorList>
            <person name="Moriuchi R."/>
            <person name="Dohra H."/>
            <person name="Yamamura H."/>
            <person name="Kodani S."/>
        </authorList>
    </citation>
    <scope>NUCLEOTIDE SEQUENCE [LARGE SCALE GENOMIC DNA]</scope>
    <source>
        <strain evidence="2 3">YSPA8</strain>
    </source>
</reference>
<organism evidence="2 3">
    <name type="scientific">Streptomyces yaizuensis</name>
    <dbReference type="NCBI Taxonomy" id="2989713"/>
    <lineage>
        <taxon>Bacteria</taxon>
        <taxon>Bacillati</taxon>
        <taxon>Actinomycetota</taxon>
        <taxon>Actinomycetes</taxon>
        <taxon>Kitasatosporales</taxon>
        <taxon>Streptomycetaceae</taxon>
        <taxon>Streptomyces</taxon>
    </lineage>
</organism>
<comment type="caution">
    <text evidence="2">The sequence shown here is derived from an EMBL/GenBank/DDBJ whole genome shotgun (WGS) entry which is preliminary data.</text>
</comment>
<dbReference type="InterPro" id="IPR000182">
    <property type="entry name" value="GNAT_dom"/>
</dbReference>
<proteinExistence type="predicted"/>
<dbReference type="EMBL" id="BSBI01000012">
    <property type="protein sequence ID" value="GLF97796.1"/>
    <property type="molecule type" value="Genomic_DNA"/>
</dbReference>
<dbReference type="Pfam" id="PF00583">
    <property type="entry name" value="Acetyltransf_1"/>
    <property type="match status" value="1"/>
</dbReference>
<feature type="domain" description="N-acetyltransferase" evidence="1">
    <location>
        <begin position="10"/>
        <end position="186"/>
    </location>
</feature>
<protein>
    <submittedName>
        <fullName evidence="2">GNAT family N-acetyltransferase</fullName>
    </submittedName>
</protein>
<keyword evidence="3" id="KW-1185">Reference proteome</keyword>
<dbReference type="Proteomes" id="UP001291653">
    <property type="component" value="Unassembled WGS sequence"/>
</dbReference>